<dbReference type="RefSeq" id="WP_011041656.1">
    <property type="nucleotide sequence ID" value="NC_003910.7"/>
</dbReference>
<dbReference type="Pfam" id="PF06980">
    <property type="entry name" value="DUF1302"/>
    <property type="match status" value="1"/>
</dbReference>
<evidence type="ECO:0000313" key="3">
    <source>
        <dbReference type="Proteomes" id="UP000000547"/>
    </source>
</evidence>
<accession>Q488F9</accession>
<dbReference type="Proteomes" id="UP000000547">
    <property type="component" value="Chromosome"/>
</dbReference>
<name>Q488F9_COLP3</name>
<organism evidence="2 3">
    <name type="scientific">Colwellia psychrerythraea (strain 34H / ATCC BAA-681)</name>
    <name type="common">Vibrio psychroerythus</name>
    <dbReference type="NCBI Taxonomy" id="167879"/>
    <lineage>
        <taxon>Bacteria</taxon>
        <taxon>Pseudomonadati</taxon>
        <taxon>Pseudomonadota</taxon>
        <taxon>Gammaproteobacteria</taxon>
        <taxon>Alteromonadales</taxon>
        <taxon>Colwelliaceae</taxon>
        <taxon>Colwellia</taxon>
    </lineage>
</organism>
<dbReference type="STRING" id="167879.CPS_0807"/>
<evidence type="ECO:0000313" key="2">
    <source>
        <dbReference type="EMBL" id="AAZ26141.1"/>
    </source>
</evidence>
<dbReference type="KEGG" id="cps:CPS_0807"/>
<feature type="chain" id="PRO_5004234242" description="Alginate export domain-containing protein" evidence="1">
    <location>
        <begin position="27"/>
        <end position="441"/>
    </location>
</feature>
<gene>
    <name evidence="2" type="ordered locus">CPS_0807</name>
</gene>
<dbReference type="HOGENOM" id="CLU_031778_0_0_6"/>
<reference evidence="2" key="1">
    <citation type="journal article" date="2005" name="Proc. Natl. Acad. Sci. U.S.A.">
        <title>The psychrophilic lifestyle as revealed by the genome sequence of Colwellia psychrerythraea 34H through genomic and proteomic analyses.</title>
        <authorList>
            <person name="Methe B.A."/>
            <person name="Nelson K.E."/>
            <person name="Deming J.W."/>
            <person name="Momen B."/>
            <person name="Melamud E."/>
            <person name="Zhang X."/>
            <person name="Moult J."/>
            <person name="Madupu R."/>
            <person name="Nelson W.C."/>
            <person name="Dodson R.J."/>
            <person name="Brinkac L.M."/>
            <person name="Daugherty S.C."/>
            <person name="Durkin A.S."/>
            <person name="DeBoy R.T."/>
            <person name="Kolonay J.F."/>
            <person name="Sullivan S.A."/>
            <person name="Zhou L."/>
            <person name="Davidsen T.M."/>
            <person name="Wu M."/>
            <person name="Huston A.L."/>
            <person name="Lewis M."/>
            <person name="Weaver B."/>
            <person name="Weidman J.F."/>
            <person name="Khouri H."/>
            <person name="Utterback T.R."/>
            <person name="Feldblyum T.V."/>
            <person name="Fraser C.M."/>
        </authorList>
    </citation>
    <scope>NUCLEOTIDE SEQUENCE [LARGE SCALE GENOMIC DNA]</scope>
    <source>
        <strain evidence="2">34H</strain>
    </source>
</reference>
<feature type="signal peptide" evidence="1">
    <location>
        <begin position="1"/>
        <end position="26"/>
    </location>
</feature>
<protein>
    <recommendedName>
        <fullName evidence="4">Alginate export domain-containing protein</fullName>
    </recommendedName>
</protein>
<proteinExistence type="predicted"/>
<evidence type="ECO:0008006" key="4">
    <source>
        <dbReference type="Google" id="ProtNLM"/>
    </source>
</evidence>
<sequence>MRMQLGLSFLSLIIALLLAISNKAHAEYSAILEQEWSIDNNGNGQKFETLFEPQYTSSLSDNVEMTFIGRVRFDSFDHLGMANKNSENYSGINGPLFANNHTSFSIREWYFDTEIANSFWRIGKQQVVWGQADGLKVLDVVNPQSYREFILDDFDDSRIPLWMLNVEIPVGDDDSLQLLWIPDLSYNEYAIAGSVYQATSPLLVPILPEGFEIAGFHQSKPDSVIKDSDVGLRYSKFYQGWDLTFNTLYHFLDAPVNYQVVEKNKVSIYAQYERSYLIGGTASKAFGDFTLRTEVGYSSDSFHLVDNDSANYLTKQGIHQSADVSSVIGLDFQGLTDIFISAQWFQSYLLDDGVGLVRPQHDHSFSLIYNQSFANEVWTFEGLILHGQDKGDGSIQAKLSYMLESNIKLWLGTDIFYGNKSALFGQFKETDRVNIGIEWGF</sequence>
<dbReference type="AlphaFoldDB" id="Q488F9"/>
<keyword evidence="1" id="KW-0732">Signal</keyword>
<dbReference type="InterPro" id="IPR010727">
    <property type="entry name" value="DUF1302"/>
</dbReference>
<dbReference type="EMBL" id="CP000083">
    <property type="protein sequence ID" value="AAZ26141.1"/>
    <property type="molecule type" value="Genomic_DNA"/>
</dbReference>
<evidence type="ECO:0000256" key="1">
    <source>
        <dbReference type="SAM" id="SignalP"/>
    </source>
</evidence>